<gene>
    <name evidence="2" type="ORF">H696_05672</name>
</gene>
<organism evidence="2">
    <name type="scientific">Fonticula alba</name>
    <name type="common">Slime mold</name>
    <dbReference type="NCBI Taxonomy" id="691883"/>
    <lineage>
        <taxon>Eukaryota</taxon>
        <taxon>Rotosphaerida</taxon>
        <taxon>Fonticulaceae</taxon>
        <taxon>Fonticula</taxon>
    </lineage>
</organism>
<proteinExistence type="predicted"/>
<dbReference type="GeneID" id="20530397"/>
<feature type="region of interest" description="Disordered" evidence="1">
    <location>
        <begin position="1"/>
        <end position="70"/>
    </location>
</feature>
<evidence type="ECO:0000313" key="3">
    <source>
        <dbReference type="Proteomes" id="UP000030693"/>
    </source>
</evidence>
<reference evidence="2" key="1">
    <citation type="submission" date="2013-04" db="EMBL/GenBank/DDBJ databases">
        <title>The Genome Sequence of Fonticula alba ATCC 38817.</title>
        <authorList>
            <consortium name="The Broad Institute Genomics Platform"/>
            <person name="Russ C."/>
            <person name="Cuomo C."/>
            <person name="Burger G."/>
            <person name="Gray M.W."/>
            <person name="Holland P.W.H."/>
            <person name="King N."/>
            <person name="Lang F.B.F."/>
            <person name="Roger A.J."/>
            <person name="Ruiz-Trillo I."/>
            <person name="Brown M."/>
            <person name="Walker B."/>
            <person name="Young S."/>
            <person name="Zeng Q."/>
            <person name="Gargeya S."/>
            <person name="Fitzgerald M."/>
            <person name="Haas B."/>
            <person name="Abouelleil A."/>
            <person name="Allen A.W."/>
            <person name="Alvarado L."/>
            <person name="Arachchi H.M."/>
            <person name="Berlin A.M."/>
            <person name="Chapman S.B."/>
            <person name="Gainer-Dewar J."/>
            <person name="Goldberg J."/>
            <person name="Griggs A."/>
            <person name="Gujja S."/>
            <person name="Hansen M."/>
            <person name="Howarth C."/>
            <person name="Imamovic A."/>
            <person name="Ireland A."/>
            <person name="Larimer J."/>
            <person name="McCowan C."/>
            <person name="Murphy C."/>
            <person name="Pearson M."/>
            <person name="Poon T.W."/>
            <person name="Priest M."/>
            <person name="Roberts A."/>
            <person name="Saif S."/>
            <person name="Shea T."/>
            <person name="Sisk P."/>
            <person name="Sykes S."/>
            <person name="Wortman J."/>
            <person name="Nusbaum C."/>
            <person name="Birren B."/>
        </authorList>
    </citation>
    <scope>NUCLEOTIDE SEQUENCE [LARGE SCALE GENOMIC DNA]</scope>
    <source>
        <strain evidence="2">ATCC 38817</strain>
    </source>
</reference>
<dbReference type="EMBL" id="KB932212">
    <property type="protein sequence ID" value="KCV67947.1"/>
    <property type="molecule type" value="Genomic_DNA"/>
</dbReference>
<evidence type="ECO:0000313" key="2">
    <source>
        <dbReference type="EMBL" id="KCV67947.1"/>
    </source>
</evidence>
<name>A0A058Z365_FONAL</name>
<evidence type="ECO:0000256" key="1">
    <source>
        <dbReference type="SAM" id="MobiDB-lite"/>
    </source>
</evidence>
<feature type="compositionally biased region" description="Polar residues" evidence="1">
    <location>
        <begin position="39"/>
        <end position="70"/>
    </location>
</feature>
<dbReference type="RefSeq" id="XP_009497767.1">
    <property type="nucleotide sequence ID" value="XM_009499492.1"/>
</dbReference>
<accession>A0A058Z365</accession>
<sequence>MSSHNNPMHKADAQKGARPAANAQTQSQKGAAGKDCNTKDQACNTRSAKANAACPTSKQQGAHNTRSQRD</sequence>
<dbReference type="AlphaFoldDB" id="A0A058Z365"/>
<keyword evidence="3" id="KW-1185">Reference proteome</keyword>
<dbReference type="Proteomes" id="UP000030693">
    <property type="component" value="Unassembled WGS sequence"/>
</dbReference>
<protein>
    <submittedName>
        <fullName evidence="2">Uncharacterized protein</fullName>
    </submittedName>
</protein>